<feature type="compositionally biased region" description="Low complexity" evidence="1">
    <location>
        <begin position="164"/>
        <end position="175"/>
    </location>
</feature>
<feature type="compositionally biased region" description="Low complexity" evidence="1">
    <location>
        <begin position="50"/>
        <end position="81"/>
    </location>
</feature>
<dbReference type="EMBL" id="CAJVAX010000004">
    <property type="protein sequence ID" value="CAG7617337.1"/>
    <property type="molecule type" value="Genomic_DNA"/>
</dbReference>
<accession>A0A9W4E5T8</accession>
<protein>
    <submittedName>
        <fullName evidence="2">Uncharacterized protein</fullName>
    </submittedName>
</protein>
<keyword evidence="3" id="KW-1185">Reference proteome</keyword>
<comment type="caution">
    <text evidence="2">The sequence shown here is derived from an EMBL/GenBank/DDBJ whole genome shotgun (WGS) entry which is preliminary data.</text>
</comment>
<reference evidence="2" key="1">
    <citation type="submission" date="2021-06" db="EMBL/GenBank/DDBJ databases">
        <authorList>
            <person name="Arsene-Ploetze F."/>
        </authorList>
    </citation>
    <scope>NUCLEOTIDE SEQUENCE</scope>
    <source>
        <strain evidence="2">SBRY1</strain>
    </source>
</reference>
<feature type="compositionally biased region" description="Low complexity" evidence="1">
    <location>
        <begin position="132"/>
        <end position="147"/>
    </location>
</feature>
<evidence type="ECO:0000313" key="3">
    <source>
        <dbReference type="Proteomes" id="UP001153328"/>
    </source>
</evidence>
<evidence type="ECO:0000256" key="1">
    <source>
        <dbReference type="SAM" id="MobiDB-lite"/>
    </source>
</evidence>
<feature type="region of interest" description="Disordered" evidence="1">
    <location>
        <begin position="131"/>
        <end position="176"/>
    </location>
</feature>
<name>A0A9W4E5T8_9ACTN</name>
<evidence type="ECO:0000313" key="2">
    <source>
        <dbReference type="EMBL" id="CAG7617337.1"/>
    </source>
</evidence>
<dbReference type="Proteomes" id="UP001153328">
    <property type="component" value="Unassembled WGS sequence"/>
</dbReference>
<proteinExistence type="predicted"/>
<dbReference type="AlphaFoldDB" id="A0A9W4E5T8"/>
<organism evidence="2 3">
    <name type="scientific">Actinacidiphila bryophytorum</name>
    <dbReference type="NCBI Taxonomy" id="1436133"/>
    <lineage>
        <taxon>Bacteria</taxon>
        <taxon>Bacillati</taxon>
        <taxon>Actinomycetota</taxon>
        <taxon>Actinomycetes</taxon>
        <taxon>Kitasatosporales</taxon>
        <taxon>Streptomycetaceae</taxon>
        <taxon>Actinacidiphila</taxon>
    </lineage>
</organism>
<feature type="region of interest" description="Disordered" evidence="1">
    <location>
        <begin position="50"/>
        <end position="95"/>
    </location>
</feature>
<gene>
    <name evidence="2" type="ORF">SBRY_120011</name>
</gene>
<dbReference type="AntiFam" id="ANF00109">
    <property type="entry name" value="Shadow ORF (opposite afsK)"/>
</dbReference>
<sequence>MDPSVVSGDIPWIAAIPKSVSTGVPSPRSRMLPGLMSRCWIPAACAARRPASTPRPSAAASSGRSGPAASRSWSDRPSTSSITIHGKGKSSRSMTSWTVTTFGCSTRPSACASRSTRDRIVMAVLASCSPNRGSRGRTSFSATSRSRSMSRARQTHPMPPPPSRSTSSKRPSTTRVILPLPQPSTVRTPAVIVRSQNYGPVRLGARLQAGSLFRFRQGTRAPRRGHLTSRIAVPWGSLVAHRDRRLCDRTARCESCGVPPRQVRRPARWRGGMSGTVAALTPE</sequence>